<dbReference type="AlphaFoldDB" id="A0A8J3R6Q5"/>
<keyword evidence="4" id="KW-1185">Reference proteome</keyword>
<reference evidence="3" key="1">
    <citation type="submission" date="2021-01" db="EMBL/GenBank/DDBJ databases">
        <title>Whole genome shotgun sequence of Sphaerimonospora thailandensis NBRC 107569.</title>
        <authorList>
            <person name="Komaki H."/>
            <person name="Tamura T."/>
        </authorList>
    </citation>
    <scope>NUCLEOTIDE SEQUENCE</scope>
    <source>
        <strain evidence="3">NBRC 107569</strain>
    </source>
</reference>
<dbReference type="InterPro" id="IPR058407">
    <property type="entry name" value="DUF8094"/>
</dbReference>
<dbReference type="Pfam" id="PF26366">
    <property type="entry name" value="DUF8094"/>
    <property type="match status" value="1"/>
</dbReference>
<keyword evidence="3" id="KW-0449">Lipoprotein</keyword>
<feature type="domain" description="DUF8094" evidence="2">
    <location>
        <begin position="89"/>
        <end position="394"/>
    </location>
</feature>
<protein>
    <submittedName>
        <fullName evidence="3">Putative lipoprotein</fullName>
    </submittedName>
</protein>
<dbReference type="Proteomes" id="UP000610966">
    <property type="component" value="Unassembled WGS sequence"/>
</dbReference>
<comment type="caution">
    <text evidence="3">The sequence shown here is derived from an EMBL/GenBank/DDBJ whole genome shotgun (WGS) entry which is preliminary data.</text>
</comment>
<evidence type="ECO:0000313" key="4">
    <source>
        <dbReference type="Proteomes" id="UP000610966"/>
    </source>
</evidence>
<sequence length="396" mass="41428">MGGGVNGAVRNARTHAVTRVAVPVLALALLGVAGCSGPGPAEPAASATQAAAASSIPAAPGTSPSPQPHGTRPQGAQPQGAQPESTQPPAVTLDEAREALDTFLATDEVVRAAQADRWTLVLTRDGRRPITVAQLHTHSAKGSRTGEAAPYTWSHREVFVPRQRPGSSPQWFAATAERRDASGQSRTVMLTFARAGAGSPWQNSSESLLYKGEEPPDVAVDEDGYAAALDPRDQSVAVSPNLLGPLHATVAEEGTKGFASALIAPGPHTTGFSADIEATRKEAQGRDCMSYSSIFAVGANYPIYAMRTADGGALVFYTLVRTSTWSTDPGLKCGKGRPVAIPRDARWLLTAKDVQISTKRHIQETQQYVTAVPPKTSTAPVHVIGYEGAVTEASNN</sequence>
<feature type="compositionally biased region" description="Low complexity" evidence="1">
    <location>
        <begin position="73"/>
        <end position="83"/>
    </location>
</feature>
<feature type="region of interest" description="Disordered" evidence="1">
    <location>
        <begin position="37"/>
        <end position="88"/>
    </location>
</feature>
<evidence type="ECO:0000259" key="2">
    <source>
        <dbReference type="Pfam" id="PF26366"/>
    </source>
</evidence>
<evidence type="ECO:0000313" key="3">
    <source>
        <dbReference type="EMBL" id="GIH68841.1"/>
    </source>
</evidence>
<feature type="compositionally biased region" description="Low complexity" evidence="1">
    <location>
        <begin position="37"/>
        <end position="64"/>
    </location>
</feature>
<accession>A0A8J3R6Q5</accession>
<evidence type="ECO:0000256" key="1">
    <source>
        <dbReference type="SAM" id="MobiDB-lite"/>
    </source>
</evidence>
<gene>
    <name evidence="3" type="ORF">Mth01_10940</name>
</gene>
<organism evidence="3 4">
    <name type="scientific">Sphaerimonospora thailandensis</name>
    <dbReference type="NCBI Taxonomy" id="795644"/>
    <lineage>
        <taxon>Bacteria</taxon>
        <taxon>Bacillati</taxon>
        <taxon>Actinomycetota</taxon>
        <taxon>Actinomycetes</taxon>
        <taxon>Streptosporangiales</taxon>
        <taxon>Streptosporangiaceae</taxon>
        <taxon>Sphaerimonospora</taxon>
    </lineage>
</organism>
<name>A0A8J3R6Q5_9ACTN</name>
<proteinExistence type="predicted"/>
<dbReference type="EMBL" id="BOOG01000011">
    <property type="protein sequence ID" value="GIH68841.1"/>
    <property type="molecule type" value="Genomic_DNA"/>
</dbReference>